<feature type="domain" description="F-box" evidence="2">
    <location>
        <begin position="36"/>
        <end position="84"/>
    </location>
</feature>
<organism evidence="3 4">
    <name type="scientific">Actinidia chinensis var. chinensis</name>
    <name type="common">Chinese soft-hair kiwi</name>
    <dbReference type="NCBI Taxonomy" id="1590841"/>
    <lineage>
        <taxon>Eukaryota</taxon>
        <taxon>Viridiplantae</taxon>
        <taxon>Streptophyta</taxon>
        <taxon>Embryophyta</taxon>
        <taxon>Tracheophyta</taxon>
        <taxon>Spermatophyta</taxon>
        <taxon>Magnoliopsida</taxon>
        <taxon>eudicotyledons</taxon>
        <taxon>Gunneridae</taxon>
        <taxon>Pentapetalae</taxon>
        <taxon>asterids</taxon>
        <taxon>Ericales</taxon>
        <taxon>Actinidiaceae</taxon>
        <taxon>Actinidia</taxon>
    </lineage>
</organism>
<reference evidence="4" key="2">
    <citation type="journal article" date="2018" name="BMC Genomics">
        <title>A manually annotated Actinidia chinensis var. chinensis (kiwifruit) genome highlights the challenges associated with draft genomes and gene prediction in plants.</title>
        <authorList>
            <person name="Pilkington S.M."/>
            <person name="Crowhurst R."/>
            <person name="Hilario E."/>
            <person name="Nardozza S."/>
            <person name="Fraser L."/>
            <person name="Peng Y."/>
            <person name="Gunaseelan K."/>
            <person name="Simpson R."/>
            <person name="Tahir J."/>
            <person name="Deroles S.C."/>
            <person name="Templeton K."/>
            <person name="Luo Z."/>
            <person name="Davy M."/>
            <person name="Cheng C."/>
            <person name="McNeilage M."/>
            <person name="Scaglione D."/>
            <person name="Liu Y."/>
            <person name="Zhang Q."/>
            <person name="Datson P."/>
            <person name="De Silva N."/>
            <person name="Gardiner S.E."/>
            <person name="Bassett H."/>
            <person name="Chagne D."/>
            <person name="McCallum J."/>
            <person name="Dzierzon H."/>
            <person name="Deng C."/>
            <person name="Wang Y.Y."/>
            <person name="Barron L."/>
            <person name="Manako K."/>
            <person name="Bowen J."/>
            <person name="Foster T.M."/>
            <person name="Erridge Z.A."/>
            <person name="Tiffin H."/>
            <person name="Waite C.N."/>
            <person name="Davies K.M."/>
            <person name="Grierson E.P."/>
            <person name="Laing W.A."/>
            <person name="Kirk R."/>
            <person name="Chen X."/>
            <person name="Wood M."/>
            <person name="Montefiori M."/>
            <person name="Brummell D.A."/>
            <person name="Schwinn K.E."/>
            <person name="Catanach A."/>
            <person name="Fullerton C."/>
            <person name="Li D."/>
            <person name="Meiyalaghan S."/>
            <person name="Nieuwenhuizen N."/>
            <person name="Read N."/>
            <person name="Prakash R."/>
            <person name="Hunter D."/>
            <person name="Zhang H."/>
            <person name="McKenzie M."/>
            <person name="Knabel M."/>
            <person name="Harris A."/>
            <person name="Allan A.C."/>
            <person name="Gleave A."/>
            <person name="Chen A."/>
            <person name="Janssen B.J."/>
            <person name="Plunkett B."/>
            <person name="Ampomah-Dwamena C."/>
            <person name="Voogd C."/>
            <person name="Leif D."/>
            <person name="Lafferty D."/>
            <person name="Souleyre E.J.F."/>
            <person name="Varkonyi-Gasic E."/>
            <person name="Gambi F."/>
            <person name="Hanley J."/>
            <person name="Yao J.L."/>
            <person name="Cheung J."/>
            <person name="David K.M."/>
            <person name="Warren B."/>
            <person name="Marsh K."/>
            <person name="Snowden K.C."/>
            <person name="Lin-Wang K."/>
            <person name="Brian L."/>
            <person name="Martinez-Sanchez M."/>
            <person name="Wang M."/>
            <person name="Ileperuma N."/>
            <person name="Macnee N."/>
            <person name="Campin R."/>
            <person name="McAtee P."/>
            <person name="Drummond R.S.M."/>
            <person name="Espley R.V."/>
            <person name="Ireland H.S."/>
            <person name="Wu R."/>
            <person name="Atkinson R.G."/>
            <person name="Karunairetnam S."/>
            <person name="Bulley S."/>
            <person name="Chunkath S."/>
            <person name="Hanley Z."/>
            <person name="Storey R."/>
            <person name="Thrimawithana A.H."/>
            <person name="Thomson S."/>
            <person name="David C."/>
            <person name="Testolin R."/>
            <person name="Huang H."/>
            <person name="Hellens R.P."/>
            <person name="Schaffer R.J."/>
        </authorList>
    </citation>
    <scope>NUCLEOTIDE SEQUENCE [LARGE SCALE GENOMIC DNA]</scope>
    <source>
        <strain evidence="4">cv. Red5</strain>
    </source>
</reference>
<proteinExistence type="predicted"/>
<evidence type="ECO:0000259" key="2">
    <source>
        <dbReference type="PROSITE" id="PS50181"/>
    </source>
</evidence>
<evidence type="ECO:0000313" key="4">
    <source>
        <dbReference type="Proteomes" id="UP000241394"/>
    </source>
</evidence>
<dbReference type="Proteomes" id="UP000241394">
    <property type="component" value="Chromosome LG15"/>
</dbReference>
<dbReference type="Pfam" id="PF24758">
    <property type="entry name" value="LRR_At5g56370"/>
    <property type="match status" value="1"/>
</dbReference>
<feature type="compositionally biased region" description="Basic and acidic residues" evidence="1">
    <location>
        <begin position="9"/>
        <end position="18"/>
    </location>
</feature>
<protein>
    <submittedName>
        <fullName evidence="3">F-box/LRR-repeat protein</fullName>
    </submittedName>
</protein>
<dbReference type="Pfam" id="PF00646">
    <property type="entry name" value="F-box"/>
    <property type="match status" value="1"/>
</dbReference>
<gene>
    <name evidence="3" type="ORF">CEY00_Acc17385</name>
</gene>
<dbReference type="InterPro" id="IPR001810">
    <property type="entry name" value="F-box_dom"/>
</dbReference>
<dbReference type="InParanoid" id="A0A2R6QLL5"/>
<dbReference type="FunCoup" id="A0A2R6QLL5">
    <property type="interactions" value="2743"/>
</dbReference>
<dbReference type="PROSITE" id="PS50181">
    <property type="entry name" value="FBOX"/>
    <property type="match status" value="1"/>
</dbReference>
<dbReference type="OMA" id="TNWIFKC"/>
<dbReference type="InterPro" id="IPR036047">
    <property type="entry name" value="F-box-like_dom_sf"/>
</dbReference>
<sequence length="509" mass="58608">MDSPPNTGSDRESCDSDRHRKRRNTDQSPVYEPTSVDRISDLHDSLLVHILSLLPIEDAVKTQVLSKRWQHLFTHIPSLVFRYVYRDSYHSDEEYDESDPMRDFVTFVEKTLTLCNCSKLKKLGVYFEYVSDYVCNVDLWARIAAGKGTEELHLEFDSEEDFFDESDRYELPQLLYSNSSFRELRFSRCHVVPKGVVAWNSLKKLSIGYVKLSDDVIQKILEGSPVLEILEFYFFYGIKCLRVGNANLKKLVLRDIWEDIWEDTLSDEEQIDNSDLEISGPNLQSLEILGHLKSCRVGDVSSLVDATLNCDLLNLIIDDDESILNMLKGLLESLAHVKNITLGKWVMQVLSMMEAKGLRSPLLECECLTLDTDIQKAVLHGIANLLESSPNLKTLVITLSSSGYRQYFWPIVTELLNYDEKHYWTSQKRTFKCLMLHLTEVKFSGVSWNYLDLYFSFVQFLLKNARVLQKMVIDAPREDGRNPTEVSLKLLSFPRSSPNVVVMCSERNG</sequence>
<dbReference type="InterPro" id="IPR006566">
    <property type="entry name" value="FBD"/>
</dbReference>
<evidence type="ECO:0000256" key="1">
    <source>
        <dbReference type="SAM" id="MobiDB-lite"/>
    </source>
</evidence>
<dbReference type="SUPFAM" id="SSF81383">
    <property type="entry name" value="F-box domain"/>
    <property type="match status" value="1"/>
</dbReference>
<feature type="region of interest" description="Disordered" evidence="1">
    <location>
        <begin position="1"/>
        <end position="33"/>
    </location>
</feature>
<accession>A0A2R6QLL5</accession>
<dbReference type="PANTHER" id="PTHR31900">
    <property type="entry name" value="F-BOX/RNI SUPERFAMILY PROTEIN-RELATED"/>
    <property type="match status" value="1"/>
</dbReference>
<dbReference type="STRING" id="1590841.A0A2R6QLL5"/>
<dbReference type="InterPro" id="IPR053781">
    <property type="entry name" value="F-box_AtFBL13-like"/>
</dbReference>
<dbReference type="EMBL" id="NKQK01000015">
    <property type="protein sequence ID" value="PSS10291.1"/>
    <property type="molecule type" value="Genomic_DNA"/>
</dbReference>
<dbReference type="CDD" id="cd22160">
    <property type="entry name" value="F-box_AtFBL13-like"/>
    <property type="match status" value="1"/>
</dbReference>
<dbReference type="InterPro" id="IPR050232">
    <property type="entry name" value="FBL13/AtMIF1-like"/>
</dbReference>
<reference evidence="3 4" key="1">
    <citation type="submission" date="2017-07" db="EMBL/GenBank/DDBJ databases">
        <title>An improved, manually edited Actinidia chinensis var. chinensis (kiwifruit) genome highlights the challenges associated with draft genomes and gene prediction in plants.</title>
        <authorList>
            <person name="Pilkington S."/>
            <person name="Crowhurst R."/>
            <person name="Hilario E."/>
            <person name="Nardozza S."/>
            <person name="Fraser L."/>
            <person name="Peng Y."/>
            <person name="Gunaseelan K."/>
            <person name="Simpson R."/>
            <person name="Tahir J."/>
            <person name="Deroles S."/>
            <person name="Templeton K."/>
            <person name="Luo Z."/>
            <person name="Davy M."/>
            <person name="Cheng C."/>
            <person name="Mcneilage M."/>
            <person name="Scaglione D."/>
            <person name="Liu Y."/>
            <person name="Zhang Q."/>
            <person name="Datson P."/>
            <person name="De Silva N."/>
            <person name="Gardiner S."/>
            <person name="Bassett H."/>
            <person name="Chagne D."/>
            <person name="Mccallum J."/>
            <person name="Dzierzon H."/>
            <person name="Deng C."/>
            <person name="Wang Y.-Y."/>
            <person name="Barron N."/>
            <person name="Manako K."/>
            <person name="Bowen J."/>
            <person name="Foster T."/>
            <person name="Erridge Z."/>
            <person name="Tiffin H."/>
            <person name="Waite C."/>
            <person name="Davies K."/>
            <person name="Grierson E."/>
            <person name="Laing W."/>
            <person name="Kirk R."/>
            <person name="Chen X."/>
            <person name="Wood M."/>
            <person name="Montefiori M."/>
            <person name="Brummell D."/>
            <person name="Schwinn K."/>
            <person name="Catanach A."/>
            <person name="Fullerton C."/>
            <person name="Li D."/>
            <person name="Meiyalaghan S."/>
            <person name="Nieuwenhuizen N."/>
            <person name="Read N."/>
            <person name="Prakash R."/>
            <person name="Hunter D."/>
            <person name="Zhang H."/>
            <person name="Mckenzie M."/>
            <person name="Knabel M."/>
            <person name="Harris A."/>
            <person name="Allan A."/>
            <person name="Chen A."/>
            <person name="Janssen B."/>
            <person name="Plunkett B."/>
            <person name="Dwamena C."/>
            <person name="Voogd C."/>
            <person name="Leif D."/>
            <person name="Lafferty D."/>
            <person name="Souleyre E."/>
            <person name="Varkonyi-Gasic E."/>
            <person name="Gambi F."/>
            <person name="Hanley J."/>
            <person name="Yao J.-L."/>
            <person name="Cheung J."/>
            <person name="David K."/>
            <person name="Warren B."/>
            <person name="Marsh K."/>
            <person name="Snowden K."/>
            <person name="Lin-Wang K."/>
            <person name="Brian L."/>
            <person name="Martinez-Sanchez M."/>
            <person name="Wang M."/>
            <person name="Ileperuma N."/>
            <person name="Macnee N."/>
            <person name="Campin R."/>
            <person name="Mcatee P."/>
            <person name="Drummond R."/>
            <person name="Espley R."/>
            <person name="Ireland H."/>
            <person name="Wu R."/>
            <person name="Atkinson R."/>
            <person name="Karunairetnam S."/>
            <person name="Bulley S."/>
            <person name="Chunkath S."/>
            <person name="Hanley Z."/>
            <person name="Storey R."/>
            <person name="Thrimawithana A."/>
            <person name="Thomson S."/>
            <person name="David C."/>
            <person name="Testolin R."/>
        </authorList>
    </citation>
    <scope>NUCLEOTIDE SEQUENCE [LARGE SCALE GENOMIC DNA]</scope>
    <source>
        <strain evidence="4">cv. Red5</strain>
        <tissue evidence="3">Young leaf</tissue>
    </source>
</reference>
<dbReference type="InterPro" id="IPR055411">
    <property type="entry name" value="LRR_FXL15/At3g58940/PEG3-like"/>
</dbReference>
<dbReference type="SUPFAM" id="SSF52047">
    <property type="entry name" value="RNI-like"/>
    <property type="match status" value="1"/>
</dbReference>
<dbReference type="OrthoDB" id="1939276at2759"/>
<evidence type="ECO:0000313" key="3">
    <source>
        <dbReference type="EMBL" id="PSS10291.1"/>
    </source>
</evidence>
<name>A0A2R6QLL5_ACTCC</name>
<dbReference type="InterPro" id="IPR032675">
    <property type="entry name" value="LRR_dom_sf"/>
</dbReference>
<dbReference type="AlphaFoldDB" id="A0A2R6QLL5"/>
<comment type="caution">
    <text evidence="3">The sequence shown here is derived from an EMBL/GenBank/DDBJ whole genome shotgun (WGS) entry which is preliminary data.</text>
</comment>
<dbReference type="Gene3D" id="1.20.1280.50">
    <property type="match status" value="1"/>
</dbReference>
<dbReference type="PANTHER" id="PTHR31900:SF32">
    <property type="entry name" value="F-BOX_RNI_FBD-LIKE DOMAIN PROTEIN"/>
    <property type="match status" value="1"/>
</dbReference>
<dbReference type="Gene3D" id="3.80.10.10">
    <property type="entry name" value="Ribonuclease Inhibitor"/>
    <property type="match status" value="1"/>
</dbReference>
<dbReference type="Pfam" id="PF08387">
    <property type="entry name" value="FBD"/>
    <property type="match status" value="1"/>
</dbReference>
<dbReference type="Gramene" id="PSS10291">
    <property type="protein sequence ID" value="PSS10291"/>
    <property type="gene ID" value="CEY00_Acc17385"/>
</dbReference>
<keyword evidence="4" id="KW-1185">Reference proteome</keyword>